<dbReference type="OMA" id="WPTFVPK"/>
<accession>S3DH63</accession>
<dbReference type="InterPro" id="IPR051599">
    <property type="entry name" value="Cell_Envelope_Assoc"/>
</dbReference>
<dbReference type="HOGENOM" id="CLU_084257_0_0_1"/>
<gene>
    <name evidence="1" type="ORF">GLAREA_12659</name>
</gene>
<keyword evidence="2" id="KW-1185">Reference proteome</keyword>
<dbReference type="GeneID" id="19471699"/>
<reference evidence="1 2" key="1">
    <citation type="journal article" date="2013" name="BMC Genomics">
        <title>Genomics-driven discovery of the pneumocandin biosynthetic gene cluster in the fungus Glarea lozoyensis.</title>
        <authorList>
            <person name="Chen L."/>
            <person name="Yue Q."/>
            <person name="Zhang X."/>
            <person name="Xiang M."/>
            <person name="Wang C."/>
            <person name="Li S."/>
            <person name="Che Y."/>
            <person name="Ortiz-Lopez F.J."/>
            <person name="Bills G.F."/>
            <person name="Liu X."/>
            <person name="An Z."/>
        </authorList>
    </citation>
    <scope>NUCLEOTIDE SEQUENCE [LARGE SCALE GENOMIC DNA]</scope>
    <source>
        <strain evidence="2">ATCC 20868 / MF5171</strain>
    </source>
</reference>
<dbReference type="KEGG" id="glz:GLAREA_12659"/>
<name>S3DH63_GLAL2</name>
<proteinExistence type="predicted"/>
<dbReference type="PANTHER" id="PTHR30336">
    <property type="entry name" value="INNER MEMBRANE PROTEIN, PROBABLE PERMEASE"/>
    <property type="match status" value="1"/>
</dbReference>
<dbReference type="Proteomes" id="UP000016922">
    <property type="component" value="Unassembled WGS sequence"/>
</dbReference>
<dbReference type="RefSeq" id="XP_008081631.1">
    <property type="nucleotide sequence ID" value="XM_008083440.1"/>
</dbReference>
<dbReference type="GO" id="GO:0005886">
    <property type="term" value="C:plasma membrane"/>
    <property type="evidence" value="ECO:0007669"/>
    <property type="project" value="TreeGrafter"/>
</dbReference>
<dbReference type="OrthoDB" id="17725at2759"/>
<dbReference type="AlphaFoldDB" id="S3DH63"/>
<evidence type="ECO:0000313" key="2">
    <source>
        <dbReference type="Proteomes" id="UP000016922"/>
    </source>
</evidence>
<dbReference type="Gene3D" id="3.40.50.620">
    <property type="entry name" value="HUPs"/>
    <property type="match status" value="1"/>
</dbReference>
<protein>
    <submittedName>
        <fullName evidence="1">Uncharacterized protein</fullName>
    </submittedName>
</protein>
<dbReference type="eggNOG" id="ENOG502RYVR">
    <property type="taxonomic scope" value="Eukaryota"/>
</dbReference>
<evidence type="ECO:0000313" key="1">
    <source>
        <dbReference type="EMBL" id="EPE31356.1"/>
    </source>
</evidence>
<dbReference type="Gene3D" id="1.10.3620.10">
    <property type="entry name" value="YdcF like domain"/>
    <property type="match status" value="1"/>
</dbReference>
<organism evidence="1 2">
    <name type="scientific">Glarea lozoyensis (strain ATCC 20868 / MF5171)</name>
    <dbReference type="NCBI Taxonomy" id="1116229"/>
    <lineage>
        <taxon>Eukaryota</taxon>
        <taxon>Fungi</taxon>
        <taxon>Dikarya</taxon>
        <taxon>Ascomycota</taxon>
        <taxon>Pezizomycotina</taxon>
        <taxon>Leotiomycetes</taxon>
        <taxon>Helotiales</taxon>
        <taxon>Helotiaceae</taxon>
        <taxon>Glarea</taxon>
    </lineage>
</organism>
<dbReference type="InterPro" id="IPR014729">
    <property type="entry name" value="Rossmann-like_a/b/a_fold"/>
</dbReference>
<sequence length="268" mass="29315">MTPSQTTTDINTLSHFLAHPQITSLDTCDPVDCIVICASSVLYQATTLFETLQSRADLTTTLVLCGGIGHSTKLIWEAVARHPIYSAIADQINGIPEARVLELIMKRFYPGIEGRVKVLVEDQSTNCGANAYECRKVLENAGAEMPKTCVVIQDPTMSLRTHASFVHTFRDLPNPPTFLSCPVFVPRVRNSDLGGEEVVFDVSGVESEELWEMDRFLELLVGEIPRLRDDEGGYGPRGRGFIGHVDVPGEVEGAWGRVRRVGGGDEGG</sequence>
<dbReference type="EMBL" id="KE145362">
    <property type="protein sequence ID" value="EPE31356.1"/>
    <property type="molecule type" value="Genomic_DNA"/>
</dbReference>
<dbReference type="PANTHER" id="PTHR30336:SF20">
    <property type="entry name" value="DUF218 DOMAIN-CONTAINING PROTEIN"/>
    <property type="match status" value="1"/>
</dbReference>